<name>A0A074KTA3_9BACT</name>
<dbReference type="Proteomes" id="UP000027821">
    <property type="component" value="Unassembled WGS sequence"/>
</dbReference>
<proteinExistence type="predicted"/>
<dbReference type="AlphaFoldDB" id="A0A074KTA3"/>
<dbReference type="eggNOG" id="ENOG502Z80K">
    <property type="taxonomic scope" value="Bacteria"/>
</dbReference>
<accession>A0A074KTA3</accession>
<comment type="caution">
    <text evidence="1">The sequence shown here is derived from an EMBL/GenBank/DDBJ whole genome shotgun (WGS) entry which is preliminary data.</text>
</comment>
<protein>
    <recommendedName>
        <fullName evidence="3">DUF748 domain-containing protein</fullName>
    </recommendedName>
</protein>
<evidence type="ECO:0000313" key="2">
    <source>
        <dbReference type="Proteomes" id="UP000027821"/>
    </source>
</evidence>
<reference evidence="1 2" key="1">
    <citation type="submission" date="2014-04" db="EMBL/GenBank/DDBJ databases">
        <title>Characterization and application of a salt tolerant electro-active bacterium.</title>
        <authorList>
            <person name="Yang L."/>
            <person name="Wei S."/>
            <person name="Tay Q.X.M."/>
        </authorList>
    </citation>
    <scope>NUCLEOTIDE SEQUENCE [LARGE SCALE GENOMIC DNA]</scope>
    <source>
        <strain evidence="1 2">LY1</strain>
    </source>
</reference>
<dbReference type="EMBL" id="JMIH01000028">
    <property type="protein sequence ID" value="KEO72109.1"/>
    <property type="molecule type" value="Genomic_DNA"/>
</dbReference>
<dbReference type="STRING" id="1048983.EL17_19555"/>
<evidence type="ECO:0008006" key="3">
    <source>
        <dbReference type="Google" id="ProtNLM"/>
    </source>
</evidence>
<organism evidence="1 2">
    <name type="scientific">Anditalea andensis</name>
    <dbReference type="NCBI Taxonomy" id="1048983"/>
    <lineage>
        <taxon>Bacteria</taxon>
        <taxon>Pseudomonadati</taxon>
        <taxon>Bacteroidota</taxon>
        <taxon>Cytophagia</taxon>
        <taxon>Cytophagales</taxon>
        <taxon>Cytophagaceae</taxon>
        <taxon>Anditalea</taxon>
    </lineage>
</organism>
<gene>
    <name evidence="1" type="ORF">EL17_19555</name>
</gene>
<keyword evidence="2" id="KW-1185">Reference proteome</keyword>
<sequence>MKKIVLFVILALVVVLLIFRGVPAAINIYLNKNAEKIVTDMIIRTPDFGDHTVEFGHILFDFNFRGTFLELGGIRITPNENIPKDKIKINLALENAYLTGFSWTSFYLDNSIMLDSAYLENVQVETKTPPFDSLQMSQESEVEGENYDNISINRIRFNRLSFMNVDSYNDSVRMSINDLTVSANHFELSSADIDDRDALFKVGLLEGYLDMASYHFNEYRNAFYFKDLSFNSDDKHLLIGGMQLDNKLERYKYINQFDFQTDWIELDEGELDIQGFNFETFFRKGIVQADLIIASDLVINVFRDKRKPENKERRPEMVQARISGIPREIMIEELKLENAYVAYQERPDTNAPRAGAIHFDEINASISNITNIDTKVAENNIMEVKASGKIMAQGTMDLTIDFTLDDPDGAFHMKGVVGSMPLEALNDMIGPETRVGINAGHLDNLFFNIYANNMEGTGDLIMKYRDLKIKILDKNYKDNQNIFRKAGAFLANTLVVPNDNPKKNGELAEGQVFARRDPSKFIFSYWWELLLSGMMSTLTGKSEADMRADAQADQNK</sequence>
<evidence type="ECO:0000313" key="1">
    <source>
        <dbReference type="EMBL" id="KEO72109.1"/>
    </source>
</evidence>